<protein>
    <submittedName>
        <fullName evidence="7">Putative UDP-sugar transporter protein SLC35A4</fullName>
    </submittedName>
</protein>
<dbReference type="InterPro" id="IPR007271">
    <property type="entry name" value="Nuc_sug_transpt"/>
</dbReference>
<dbReference type="GO" id="GO:0015165">
    <property type="term" value="F:pyrimidine nucleotide-sugar transmembrane transporter activity"/>
    <property type="evidence" value="ECO:0007669"/>
    <property type="project" value="InterPro"/>
</dbReference>
<dbReference type="EMBL" id="JH000143">
    <property type="protein sequence ID" value="EGW03073.1"/>
    <property type="molecule type" value="Genomic_DNA"/>
</dbReference>
<dbReference type="Proteomes" id="UP000001075">
    <property type="component" value="Unassembled WGS sequence"/>
</dbReference>
<sequence length="114" mass="11989">MKSAVMIYLQHYMGPSTYQVLSNLKIGSTALLYCLCLGHPLSACQGLALLLLLAAGACYASGGFQEPVNDLPGPLSAAGAHPMSLPITPLGLLLLILYCFISGLSSVYTELIMK</sequence>
<evidence type="ECO:0000256" key="5">
    <source>
        <dbReference type="ARBA" id="ARBA00023136"/>
    </source>
</evidence>
<keyword evidence="5 6" id="KW-0472">Membrane</keyword>
<accession>G3H4M9</accession>
<dbReference type="Pfam" id="PF04142">
    <property type="entry name" value="Nuc_sug_transp"/>
    <property type="match status" value="1"/>
</dbReference>
<dbReference type="InParanoid" id="G3H4M9"/>
<keyword evidence="2 7" id="KW-0813">Transport</keyword>
<evidence type="ECO:0000256" key="6">
    <source>
        <dbReference type="SAM" id="Phobius"/>
    </source>
</evidence>
<proteinExistence type="predicted"/>
<evidence type="ECO:0000256" key="4">
    <source>
        <dbReference type="ARBA" id="ARBA00022989"/>
    </source>
</evidence>
<dbReference type="AlphaFoldDB" id="G3H4M9"/>
<evidence type="ECO:0000313" key="7">
    <source>
        <dbReference type="EMBL" id="EGW03073.1"/>
    </source>
</evidence>
<evidence type="ECO:0000256" key="3">
    <source>
        <dbReference type="ARBA" id="ARBA00022692"/>
    </source>
</evidence>
<name>G3H4M9_CRIGR</name>
<evidence type="ECO:0000313" key="8">
    <source>
        <dbReference type="Proteomes" id="UP000001075"/>
    </source>
</evidence>
<keyword evidence="4 6" id="KW-1133">Transmembrane helix</keyword>
<evidence type="ECO:0000256" key="1">
    <source>
        <dbReference type="ARBA" id="ARBA00004141"/>
    </source>
</evidence>
<reference evidence="8" key="1">
    <citation type="journal article" date="2011" name="Nat. Biotechnol.">
        <title>The genomic sequence of the Chinese hamster ovary (CHO)-K1 cell line.</title>
        <authorList>
            <person name="Xu X."/>
            <person name="Nagarajan H."/>
            <person name="Lewis N.E."/>
            <person name="Pan S."/>
            <person name="Cai Z."/>
            <person name="Liu X."/>
            <person name="Chen W."/>
            <person name="Xie M."/>
            <person name="Wang W."/>
            <person name="Hammond S."/>
            <person name="Andersen M.R."/>
            <person name="Neff N."/>
            <person name="Passarelli B."/>
            <person name="Koh W."/>
            <person name="Fan H.C."/>
            <person name="Wang J."/>
            <person name="Gui Y."/>
            <person name="Lee K.H."/>
            <person name="Betenbaugh M.J."/>
            <person name="Quake S.R."/>
            <person name="Famili I."/>
            <person name="Palsson B.O."/>
            <person name="Wang J."/>
        </authorList>
    </citation>
    <scope>NUCLEOTIDE SEQUENCE [LARGE SCALE GENOMIC DNA]</scope>
    <source>
        <strain evidence="8">CHO K1 cell line</strain>
    </source>
</reference>
<dbReference type="eggNOG" id="KOG2234">
    <property type="taxonomic scope" value="Eukaryota"/>
</dbReference>
<comment type="subcellular location">
    <subcellularLocation>
        <location evidence="1">Membrane</location>
        <topology evidence="1">Multi-pass membrane protein</topology>
    </subcellularLocation>
</comment>
<dbReference type="PaxDb" id="10029-XP_007629955.1"/>
<feature type="transmembrane region" description="Helical" evidence="6">
    <location>
        <begin position="46"/>
        <end position="64"/>
    </location>
</feature>
<evidence type="ECO:0000256" key="2">
    <source>
        <dbReference type="ARBA" id="ARBA00022597"/>
    </source>
</evidence>
<keyword evidence="3 6" id="KW-0812">Transmembrane</keyword>
<organism evidence="7 8">
    <name type="scientific">Cricetulus griseus</name>
    <name type="common">Chinese hamster</name>
    <name type="synonym">Cricetulus barabensis griseus</name>
    <dbReference type="NCBI Taxonomy" id="10029"/>
    <lineage>
        <taxon>Eukaryota</taxon>
        <taxon>Metazoa</taxon>
        <taxon>Chordata</taxon>
        <taxon>Craniata</taxon>
        <taxon>Vertebrata</taxon>
        <taxon>Euteleostomi</taxon>
        <taxon>Mammalia</taxon>
        <taxon>Eutheria</taxon>
        <taxon>Euarchontoglires</taxon>
        <taxon>Glires</taxon>
        <taxon>Rodentia</taxon>
        <taxon>Myomorpha</taxon>
        <taxon>Muroidea</taxon>
        <taxon>Cricetidae</taxon>
        <taxon>Cricetinae</taxon>
        <taxon>Cricetulus</taxon>
    </lineage>
</organism>
<gene>
    <name evidence="7" type="ORF">I79_005234</name>
</gene>
<dbReference type="PANTHER" id="PTHR10231">
    <property type="entry name" value="NUCLEOTIDE-SUGAR TRANSMEMBRANE TRANSPORTER"/>
    <property type="match status" value="1"/>
</dbReference>
<keyword evidence="2 7" id="KW-0762">Sugar transport</keyword>
<feature type="transmembrane region" description="Helical" evidence="6">
    <location>
        <begin position="84"/>
        <end position="108"/>
    </location>
</feature>
<dbReference type="GO" id="GO:0000139">
    <property type="term" value="C:Golgi membrane"/>
    <property type="evidence" value="ECO:0007669"/>
    <property type="project" value="UniProtKB-SubCell"/>
</dbReference>